<accession>A0A673INW9</accession>
<keyword evidence="3 6" id="KW-0812">Transmembrane</keyword>
<evidence type="ECO:0000256" key="3">
    <source>
        <dbReference type="ARBA" id="ARBA00022692"/>
    </source>
</evidence>
<dbReference type="Proteomes" id="UP000472270">
    <property type="component" value="Unassembled WGS sequence"/>
</dbReference>
<feature type="transmembrane region" description="Helical" evidence="6">
    <location>
        <begin position="159"/>
        <end position="179"/>
    </location>
</feature>
<dbReference type="PANTHER" id="PTHR21324">
    <property type="entry name" value="FASTING-INDUCIBLE INTEGRAL MEMBRANE PROTEIN TM6P1-RELATED"/>
    <property type="match status" value="1"/>
</dbReference>
<keyword evidence="4 6" id="KW-1133">Transmembrane helix</keyword>
<dbReference type="Ensembl" id="ENSSRHT00000042840.1">
    <property type="protein sequence ID" value="ENSSRHP00000041658.1"/>
    <property type="gene ID" value="ENSSRHG00000021126.1"/>
</dbReference>
<gene>
    <name evidence="8" type="primary">LOC107747455</name>
</gene>
<keyword evidence="5 6" id="KW-0472">Membrane</keyword>
<dbReference type="GO" id="GO:0072659">
    <property type="term" value="P:protein localization to plasma membrane"/>
    <property type="evidence" value="ECO:0007669"/>
    <property type="project" value="TreeGrafter"/>
</dbReference>
<evidence type="ECO:0000256" key="1">
    <source>
        <dbReference type="ARBA" id="ARBA00004127"/>
    </source>
</evidence>
<reference evidence="8" key="2">
    <citation type="submission" date="2025-09" db="UniProtKB">
        <authorList>
            <consortium name="Ensembl"/>
        </authorList>
    </citation>
    <scope>IDENTIFICATION</scope>
</reference>
<dbReference type="GO" id="GO:0012505">
    <property type="term" value="C:endomembrane system"/>
    <property type="evidence" value="ECO:0007669"/>
    <property type="project" value="UniProtKB-SubCell"/>
</dbReference>
<feature type="transmembrane region" description="Helical" evidence="6">
    <location>
        <begin position="95"/>
        <end position="115"/>
    </location>
</feature>
<organism evidence="8 9">
    <name type="scientific">Sinocyclocheilus rhinocerous</name>
    <dbReference type="NCBI Taxonomy" id="307959"/>
    <lineage>
        <taxon>Eukaryota</taxon>
        <taxon>Metazoa</taxon>
        <taxon>Chordata</taxon>
        <taxon>Craniata</taxon>
        <taxon>Vertebrata</taxon>
        <taxon>Euteleostomi</taxon>
        <taxon>Actinopterygii</taxon>
        <taxon>Neopterygii</taxon>
        <taxon>Teleostei</taxon>
        <taxon>Ostariophysi</taxon>
        <taxon>Cypriniformes</taxon>
        <taxon>Cyprinidae</taxon>
        <taxon>Cyprininae</taxon>
        <taxon>Sinocyclocheilus</taxon>
    </lineage>
</organism>
<feature type="transmembrane region" description="Helical" evidence="6">
    <location>
        <begin position="127"/>
        <end position="147"/>
    </location>
</feature>
<keyword evidence="9" id="KW-1185">Reference proteome</keyword>
<feature type="domain" description="CWH43-like N-terminal" evidence="7">
    <location>
        <begin position="87"/>
        <end position="248"/>
    </location>
</feature>
<evidence type="ECO:0000256" key="2">
    <source>
        <dbReference type="ARBA" id="ARBA00006565"/>
    </source>
</evidence>
<proteinExistence type="inferred from homology"/>
<evidence type="ECO:0000256" key="5">
    <source>
        <dbReference type="ARBA" id="ARBA00023136"/>
    </source>
</evidence>
<name>A0A673INW9_9TELE</name>
<evidence type="ECO:0000313" key="9">
    <source>
        <dbReference type="Proteomes" id="UP000472270"/>
    </source>
</evidence>
<feature type="transmembrane region" description="Helical" evidence="6">
    <location>
        <begin position="191"/>
        <end position="215"/>
    </location>
</feature>
<sequence length="271" mass="30716">MVVKSKNDLNHTDSAKQAFGIRTTKLVRNQYWISFSKYDAEQCNICLCKQIKVTLNDLCCKEFSCLYRYGLALSFNHVCSLNNCTSGTNFPENSLFTATINAGSFLFLIFCVFHHAHILDRNSVHSLLSKIAMILGCVVSVGAFMAGNCNPAELVLLHYLGAAVSFVFVCLYMTILTSLTSKCMLTGCERVLYPLRIVSSFIQITATILYGIFFIQEDYFFKHISAVFEWFLCVNLELYELSYTVEFYFFSSSMLSVLLAKKEEEKPLILS</sequence>
<dbReference type="InterPro" id="IPR050911">
    <property type="entry name" value="DRAM/TMEM150_Autophagy_Mod"/>
</dbReference>
<dbReference type="InterPro" id="IPR019402">
    <property type="entry name" value="CWH43_N"/>
</dbReference>
<comment type="subcellular location">
    <subcellularLocation>
        <location evidence="1">Endomembrane system</location>
        <topology evidence="1">Multi-pass membrane protein</topology>
    </subcellularLocation>
</comment>
<evidence type="ECO:0000313" key="8">
    <source>
        <dbReference type="Ensembl" id="ENSSRHP00000041658.1"/>
    </source>
</evidence>
<evidence type="ECO:0000259" key="7">
    <source>
        <dbReference type="Pfam" id="PF10277"/>
    </source>
</evidence>
<evidence type="ECO:0000256" key="4">
    <source>
        <dbReference type="ARBA" id="ARBA00022989"/>
    </source>
</evidence>
<protein>
    <submittedName>
        <fullName evidence="8">Transmembrane protein 150A-like</fullName>
    </submittedName>
</protein>
<dbReference type="Pfam" id="PF10277">
    <property type="entry name" value="Frag1"/>
    <property type="match status" value="1"/>
</dbReference>
<evidence type="ECO:0000256" key="6">
    <source>
        <dbReference type="SAM" id="Phobius"/>
    </source>
</evidence>
<dbReference type="AlphaFoldDB" id="A0A673INW9"/>
<reference evidence="8" key="1">
    <citation type="submission" date="2025-08" db="UniProtKB">
        <authorList>
            <consortium name="Ensembl"/>
        </authorList>
    </citation>
    <scope>IDENTIFICATION</scope>
</reference>
<dbReference type="PANTHER" id="PTHR21324:SF13">
    <property type="entry name" value="SI:DKEY-228D14.5"/>
    <property type="match status" value="1"/>
</dbReference>
<dbReference type="GO" id="GO:0005886">
    <property type="term" value="C:plasma membrane"/>
    <property type="evidence" value="ECO:0007669"/>
    <property type="project" value="TreeGrafter"/>
</dbReference>
<comment type="similarity">
    <text evidence="2">Belongs to the DRAM/TMEM150 family.</text>
</comment>